<evidence type="ECO:0000313" key="1">
    <source>
        <dbReference type="EMBL" id="QJA46196.1"/>
    </source>
</evidence>
<protein>
    <submittedName>
        <fullName evidence="1">Uncharacterized protein</fullName>
    </submittedName>
</protein>
<organism evidence="1">
    <name type="scientific">viral metagenome</name>
    <dbReference type="NCBI Taxonomy" id="1070528"/>
    <lineage>
        <taxon>unclassified sequences</taxon>
        <taxon>metagenomes</taxon>
        <taxon>organismal metagenomes</taxon>
    </lineage>
</organism>
<dbReference type="AlphaFoldDB" id="A0A6H1ZE52"/>
<proteinExistence type="predicted"/>
<dbReference type="EMBL" id="MT144856">
    <property type="protein sequence ID" value="QJI00493.1"/>
    <property type="molecule type" value="Genomic_DNA"/>
</dbReference>
<name>A0A6H1ZE52_9ZZZZ</name>
<gene>
    <name evidence="1" type="ORF">TM448A00336_0045</name>
    <name evidence="2" type="ORF">TM448B01973_0004</name>
</gene>
<accession>A0A6H1ZE52</accession>
<sequence length="93" mass="10503">MGCESSPEIPLRRGPPGREIELPCCPVRFITGDIMRMADAYFLAGKEVSISEQRGMSVPYCDALMHLQSEISSYQANEHKKEAARLRMMGNRR</sequence>
<evidence type="ECO:0000313" key="2">
    <source>
        <dbReference type="EMBL" id="QJI00493.1"/>
    </source>
</evidence>
<dbReference type="EMBL" id="MT144004">
    <property type="protein sequence ID" value="QJA46196.1"/>
    <property type="molecule type" value="Genomic_DNA"/>
</dbReference>
<reference evidence="1" key="1">
    <citation type="submission" date="2020-03" db="EMBL/GenBank/DDBJ databases">
        <title>The deep terrestrial virosphere.</title>
        <authorList>
            <person name="Holmfeldt K."/>
            <person name="Nilsson E."/>
            <person name="Simone D."/>
            <person name="Lopez-Fernandez M."/>
            <person name="Wu X."/>
            <person name="de Brujin I."/>
            <person name="Lundin D."/>
            <person name="Andersson A."/>
            <person name="Bertilsson S."/>
            <person name="Dopson M."/>
        </authorList>
    </citation>
    <scope>NUCLEOTIDE SEQUENCE</scope>
    <source>
        <strain evidence="1">TM448A00336</strain>
        <strain evidence="2">TM448B01973</strain>
    </source>
</reference>